<protein>
    <recommendedName>
        <fullName evidence="4">Lysozyme</fullName>
    </recommendedName>
</protein>
<dbReference type="EMBL" id="CP099967">
    <property type="protein sequence ID" value="UWL60222.1"/>
    <property type="molecule type" value="Genomic_DNA"/>
</dbReference>
<proteinExistence type="predicted"/>
<evidence type="ECO:0000313" key="2">
    <source>
        <dbReference type="EMBL" id="UWL60222.1"/>
    </source>
</evidence>
<evidence type="ECO:0008006" key="4">
    <source>
        <dbReference type="Google" id="ProtNLM"/>
    </source>
</evidence>
<keyword evidence="3" id="KW-1185">Reference proteome</keyword>
<evidence type="ECO:0000256" key="1">
    <source>
        <dbReference type="SAM" id="SignalP"/>
    </source>
</evidence>
<accession>A0ABY5UCY4</accession>
<dbReference type="RefSeq" id="WP_235964143.1">
    <property type="nucleotide sequence ID" value="NZ_CADEAT010000033.1"/>
</dbReference>
<feature type="chain" id="PRO_5045897105" description="Lysozyme" evidence="1">
    <location>
        <begin position="23"/>
        <end position="60"/>
    </location>
</feature>
<evidence type="ECO:0000313" key="3">
    <source>
        <dbReference type="Proteomes" id="UP001058739"/>
    </source>
</evidence>
<dbReference type="Proteomes" id="UP001058739">
    <property type="component" value="Chromosome 01"/>
</dbReference>
<reference evidence="2" key="1">
    <citation type="submission" date="2022-06" db="EMBL/GenBank/DDBJ databases">
        <title>Complete Genome Sequence of Deoxynivalenol-bioadsorption Ochrobactrum pseudintermedium ASAG-D25.</title>
        <authorList>
            <person name="Wang N."/>
        </authorList>
    </citation>
    <scope>NUCLEOTIDE SEQUENCE</scope>
    <source>
        <strain evidence="2">ASAG-D25</strain>
    </source>
</reference>
<name>A0ABY5UCY4_9HYPH</name>
<feature type="signal peptide" evidence="1">
    <location>
        <begin position="1"/>
        <end position="22"/>
    </location>
</feature>
<sequence length="60" mass="6484">MKLIWKAAVGGAGALAATWLFALSTPHWLTTQQESAVDVTDKALIEKGEYIAHARDCAAW</sequence>
<organism evidence="2 3">
    <name type="scientific">Brucella pseudintermedia</name>
    <dbReference type="NCBI Taxonomy" id="370111"/>
    <lineage>
        <taxon>Bacteria</taxon>
        <taxon>Pseudomonadati</taxon>
        <taxon>Pseudomonadota</taxon>
        <taxon>Alphaproteobacteria</taxon>
        <taxon>Hyphomicrobiales</taxon>
        <taxon>Brucellaceae</taxon>
        <taxon>Brucella/Ochrobactrum group</taxon>
        <taxon>Brucella</taxon>
    </lineage>
</organism>
<gene>
    <name evidence="2" type="ORF">NIK97_00045</name>
</gene>
<keyword evidence="1" id="KW-0732">Signal</keyword>